<dbReference type="EMBL" id="BAAAQM010000040">
    <property type="protein sequence ID" value="GAA1988460.1"/>
    <property type="molecule type" value="Genomic_DNA"/>
</dbReference>
<accession>A0ABP5DY67</accession>
<protein>
    <submittedName>
        <fullName evidence="1">Uncharacterized protein</fullName>
    </submittedName>
</protein>
<dbReference type="RefSeq" id="WP_344660422.1">
    <property type="nucleotide sequence ID" value="NZ_BAAAQM010000040.1"/>
</dbReference>
<evidence type="ECO:0000313" key="2">
    <source>
        <dbReference type="Proteomes" id="UP001499854"/>
    </source>
</evidence>
<sequence>MKAALVATWTQPIPGREQKALEYGAEVMAHWSRLAQEGKCTEPEIFFAETGVGMWMVKGDRTTLTAESENEATRLLSMKGDLLLKDFTLVLYHTGDGADAFMASYAQALDAIS</sequence>
<dbReference type="Proteomes" id="UP001499854">
    <property type="component" value="Unassembled WGS sequence"/>
</dbReference>
<name>A0ABP5DY67_9ACTN</name>
<comment type="caution">
    <text evidence="1">The sequence shown here is derived from an EMBL/GenBank/DDBJ whole genome shotgun (WGS) entry which is preliminary data.</text>
</comment>
<evidence type="ECO:0000313" key="1">
    <source>
        <dbReference type="EMBL" id="GAA1988460.1"/>
    </source>
</evidence>
<reference evidence="2" key="1">
    <citation type="journal article" date="2019" name="Int. J. Syst. Evol. Microbiol.">
        <title>The Global Catalogue of Microorganisms (GCM) 10K type strain sequencing project: providing services to taxonomists for standard genome sequencing and annotation.</title>
        <authorList>
            <consortium name="The Broad Institute Genomics Platform"/>
            <consortium name="The Broad Institute Genome Sequencing Center for Infectious Disease"/>
            <person name="Wu L."/>
            <person name="Ma J."/>
        </authorList>
    </citation>
    <scope>NUCLEOTIDE SEQUENCE [LARGE SCALE GENOMIC DNA]</scope>
    <source>
        <strain evidence="2">JCM 16013</strain>
    </source>
</reference>
<proteinExistence type="predicted"/>
<gene>
    <name evidence="1" type="ORF">GCM10009838_59140</name>
</gene>
<organism evidence="1 2">
    <name type="scientific">Catenulispora subtropica</name>
    <dbReference type="NCBI Taxonomy" id="450798"/>
    <lineage>
        <taxon>Bacteria</taxon>
        <taxon>Bacillati</taxon>
        <taxon>Actinomycetota</taxon>
        <taxon>Actinomycetes</taxon>
        <taxon>Catenulisporales</taxon>
        <taxon>Catenulisporaceae</taxon>
        <taxon>Catenulispora</taxon>
    </lineage>
</organism>
<keyword evidence="2" id="KW-1185">Reference proteome</keyword>